<dbReference type="GO" id="GO:0055074">
    <property type="term" value="P:calcium ion homeostasis"/>
    <property type="evidence" value="ECO:0007669"/>
    <property type="project" value="TreeGrafter"/>
</dbReference>
<dbReference type="AlphaFoldDB" id="A0A3M7S5B0"/>
<sequence length="252" mass="29167">MEWLNEMNENMEVDIGYVNRMEIVSSMPSLKSVANHTENDKVMKIKVSDSLMKPMNQNRYEKMINLIKWEEEIESSEALSLLEKAFYPFKKITYYPFLESLKKAQELNKFVHFILLWGSGRTLRETALESSAVLKLLGDKFVSSWSLIVDLENCLNSTDVSSDDKTKCKLPLDAYKFPVMSYVLSSDGKIIHQLNANDLLEMSNKEIDHEEVSNGIYEDSISIPIMTNGSKILHQEKIYFDKNGFTWNFFNN</sequence>
<gene>
    <name evidence="1" type="ORF">BpHYR1_033124</name>
</gene>
<keyword evidence="2" id="KW-1185">Reference proteome</keyword>
<protein>
    <submittedName>
        <fullName evidence="1">Seleno N</fullName>
    </submittedName>
</protein>
<dbReference type="OrthoDB" id="10062435at2759"/>
<organism evidence="1 2">
    <name type="scientific">Brachionus plicatilis</name>
    <name type="common">Marine rotifer</name>
    <name type="synonym">Brachionus muelleri</name>
    <dbReference type="NCBI Taxonomy" id="10195"/>
    <lineage>
        <taxon>Eukaryota</taxon>
        <taxon>Metazoa</taxon>
        <taxon>Spiralia</taxon>
        <taxon>Gnathifera</taxon>
        <taxon>Rotifera</taxon>
        <taxon>Eurotatoria</taxon>
        <taxon>Monogononta</taxon>
        <taxon>Pseudotrocha</taxon>
        <taxon>Ploima</taxon>
        <taxon>Brachionidae</taxon>
        <taxon>Brachionus</taxon>
    </lineage>
</organism>
<proteinExistence type="predicted"/>
<accession>A0A3M7S5B0</accession>
<comment type="caution">
    <text evidence="1">The sequence shown here is derived from an EMBL/GenBank/DDBJ whole genome shotgun (WGS) entry which is preliminary data.</text>
</comment>
<dbReference type="Proteomes" id="UP000276133">
    <property type="component" value="Unassembled WGS sequence"/>
</dbReference>
<dbReference type="GO" id="GO:0005789">
    <property type="term" value="C:endoplasmic reticulum membrane"/>
    <property type="evidence" value="ECO:0007669"/>
    <property type="project" value="TreeGrafter"/>
</dbReference>
<reference evidence="1 2" key="1">
    <citation type="journal article" date="2018" name="Sci. Rep.">
        <title>Genomic signatures of local adaptation to the degree of environmental predictability in rotifers.</title>
        <authorList>
            <person name="Franch-Gras L."/>
            <person name="Hahn C."/>
            <person name="Garcia-Roger E.M."/>
            <person name="Carmona M.J."/>
            <person name="Serra M."/>
            <person name="Gomez A."/>
        </authorList>
    </citation>
    <scope>NUCLEOTIDE SEQUENCE [LARGE SCALE GENOMIC DNA]</scope>
    <source>
        <strain evidence="1">HYR1</strain>
    </source>
</reference>
<evidence type="ECO:0000313" key="1">
    <source>
        <dbReference type="EMBL" id="RNA30788.1"/>
    </source>
</evidence>
<dbReference type="EMBL" id="REGN01002044">
    <property type="protein sequence ID" value="RNA30788.1"/>
    <property type="molecule type" value="Genomic_DNA"/>
</dbReference>
<name>A0A3M7S5B0_BRAPC</name>
<dbReference type="PANTHER" id="PTHR16213">
    <property type="entry name" value="SELENOPROTEIN N"/>
    <property type="match status" value="1"/>
</dbReference>
<evidence type="ECO:0000313" key="2">
    <source>
        <dbReference type="Proteomes" id="UP000276133"/>
    </source>
</evidence>
<dbReference type="PANTHER" id="PTHR16213:SF78">
    <property type="entry name" value="SELENOPROTEIN N"/>
    <property type="match status" value="1"/>
</dbReference>